<keyword evidence="6" id="KW-0670">Pyruvate</keyword>
<accession>A0A1M5DM16</accession>
<dbReference type="PANTHER" id="PTHR43537:SF5">
    <property type="entry name" value="UXU OPERON TRANSCRIPTIONAL REGULATOR"/>
    <property type="match status" value="1"/>
</dbReference>
<proteinExistence type="predicted"/>
<reference evidence="7" key="2">
    <citation type="submission" date="2016-11" db="EMBL/GenBank/DDBJ databases">
        <authorList>
            <person name="Varghese N."/>
            <person name="Submissions S."/>
        </authorList>
    </citation>
    <scope>NUCLEOTIDE SEQUENCE [LARGE SCALE GENOMIC DNA]</scope>
    <source>
        <strain evidence="7">DSM 100566</strain>
    </source>
</reference>
<dbReference type="GO" id="GO:0003700">
    <property type="term" value="F:DNA-binding transcription factor activity"/>
    <property type="evidence" value="ECO:0007669"/>
    <property type="project" value="InterPro"/>
</dbReference>
<sequence length="247" mass="28132">MRADQKAKDAADGPGSARLFEAVERRILNEIVSEELKVGDPLPSEKELMEAFGVGRPAVREALSSLRIKGFLEVRRGERPVVSPPNTSPLQEFMSDFGRVLSLSEDGVYQLTEMRRLMESALAWEAASKATEQDISDLMRINEENASDIDAPEKFIAGDLRLHRKIFEINKNPLFEVFYKSFVAWQMPLRNDTSQNALEVTQMQHTAIVEQIAKRSPEGAYSMMNAHLYRTQSRQVEQARKRQFDKE</sequence>
<dbReference type="EMBL" id="FQUV01000009">
    <property type="protein sequence ID" value="SHF65523.1"/>
    <property type="molecule type" value="Genomic_DNA"/>
</dbReference>
<dbReference type="Gene3D" id="1.20.120.530">
    <property type="entry name" value="GntR ligand-binding domain-like"/>
    <property type="match status" value="1"/>
</dbReference>
<evidence type="ECO:0000313" key="7">
    <source>
        <dbReference type="Proteomes" id="UP000184144"/>
    </source>
</evidence>
<dbReference type="InterPro" id="IPR011711">
    <property type="entry name" value="GntR_C"/>
</dbReference>
<dbReference type="STRING" id="1486859.SAMN05444273_109108"/>
<dbReference type="PRINTS" id="PR00035">
    <property type="entry name" value="HTHGNTR"/>
</dbReference>
<evidence type="ECO:0000313" key="5">
    <source>
        <dbReference type="EMBL" id="SHF65523.1"/>
    </source>
</evidence>
<dbReference type="InterPro" id="IPR036388">
    <property type="entry name" value="WH-like_DNA-bd_sf"/>
</dbReference>
<evidence type="ECO:0000256" key="1">
    <source>
        <dbReference type="ARBA" id="ARBA00023015"/>
    </source>
</evidence>
<dbReference type="RefSeq" id="WP_073145878.1">
    <property type="nucleotide sequence ID" value="NZ_FQUV01000009.1"/>
</dbReference>
<dbReference type="PROSITE" id="PS50949">
    <property type="entry name" value="HTH_GNTR"/>
    <property type="match status" value="1"/>
</dbReference>
<evidence type="ECO:0000256" key="3">
    <source>
        <dbReference type="ARBA" id="ARBA00023163"/>
    </source>
</evidence>
<keyword evidence="3" id="KW-0804">Transcription</keyword>
<dbReference type="OrthoDB" id="9028214at2"/>
<dbReference type="PANTHER" id="PTHR43537">
    <property type="entry name" value="TRANSCRIPTIONAL REGULATOR, GNTR FAMILY"/>
    <property type="match status" value="1"/>
</dbReference>
<dbReference type="GO" id="GO:0003677">
    <property type="term" value="F:DNA binding"/>
    <property type="evidence" value="ECO:0007669"/>
    <property type="project" value="UniProtKB-KW"/>
</dbReference>
<name>A0A1M5DM16_9RHOB</name>
<dbReference type="Pfam" id="PF07729">
    <property type="entry name" value="FCD"/>
    <property type="match status" value="1"/>
</dbReference>
<dbReference type="AlphaFoldDB" id="A0A1M5DM16"/>
<organism evidence="6 7">
    <name type="scientific">Litoreibacter ascidiaceicola</name>
    <dbReference type="NCBI Taxonomy" id="1486859"/>
    <lineage>
        <taxon>Bacteria</taxon>
        <taxon>Pseudomonadati</taxon>
        <taxon>Pseudomonadota</taxon>
        <taxon>Alphaproteobacteria</taxon>
        <taxon>Rhodobacterales</taxon>
        <taxon>Roseobacteraceae</taxon>
        <taxon>Litoreibacter</taxon>
    </lineage>
</organism>
<keyword evidence="7" id="KW-1185">Reference proteome</keyword>
<evidence type="ECO:0000313" key="6">
    <source>
        <dbReference type="EMBL" id="SHF68049.1"/>
    </source>
</evidence>
<gene>
    <name evidence="6" type="ORF">SAMN05444273_109108</name>
    <name evidence="5" type="ORF">SAMN05444273_10914</name>
</gene>
<dbReference type="SMART" id="SM00345">
    <property type="entry name" value="HTH_GNTR"/>
    <property type="match status" value="1"/>
</dbReference>
<feature type="domain" description="HTH gntR-type" evidence="4">
    <location>
        <begin position="17"/>
        <end position="85"/>
    </location>
</feature>
<reference evidence="6" key="1">
    <citation type="submission" date="2016-11" db="EMBL/GenBank/DDBJ databases">
        <authorList>
            <person name="Jaros S."/>
            <person name="Januszkiewicz K."/>
            <person name="Wedrychowicz H."/>
        </authorList>
    </citation>
    <scope>NUCLEOTIDE SEQUENCE [LARGE SCALE GENOMIC DNA]</scope>
    <source>
        <strain evidence="6">DSM 100566</strain>
    </source>
</reference>
<evidence type="ECO:0000259" key="4">
    <source>
        <dbReference type="PROSITE" id="PS50949"/>
    </source>
</evidence>
<dbReference type="Proteomes" id="UP000184144">
    <property type="component" value="Unassembled WGS sequence"/>
</dbReference>
<dbReference type="SUPFAM" id="SSF48008">
    <property type="entry name" value="GntR ligand-binding domain-like"/>
    <property type="match status" value="1"/>
</dbReference>
<dbReference type="CDD" id="cd07377">
    <property type="entry name" value="WHTH_GntR"/>
    <property type="match status" value="1"/>
</dbReference>
<dbReference type="SMART" id="SM00895">
    <property type="entry name" value="FCD"/>
    <property type="match status" value="1"/>
</dbReference>
<dbReference type="Pfam" id="PF00392">
    <property type="entry name" value="GntR"/>
    <property type="match status" value="1"/>
</dbReference>
<evidence type="ECO:0000256" key="2">
    <source>
        <dbReference type="ARBA" id="ARBA00023125"/>
    </source>
</evidence>
<dbReference type="InterPro" id="IPR036390">
    <property type="entry name" value="WH_DNA-bd_sf"/>
</dbReference>
<dbReference type="InterPro" id="IPR000524">
    <property type="entry name" value="Tscrpt_reg_HTH_GntR"/>
</dbReference>
<dbReference type="Gene3D" id="1.10.10.10">
    <property type="entry name" value="Winged helix-like DNA-binding domain superfamily/Winged helix DNA-binding domain"/>
    <property type="match status" value="1"/>
</dbReference>
<dbReference type="EMBL" id="FQUV01000009">
    <property type="protein sequence ID" value="SHF68049.1"/>
    <property type="molecule type" value="Genomic_DNA"/>
</dbReference>
<dbReference type="InterPro" id="IPR008920">
    <property type="entry name" value="TF_FadR/GntR_C"/>
</dbReference>
<keyword evidence="1" id="KW-0805">Transcription regulation</keyword>
<dbReference type="SUPFAM" id="SSF46785">
    <property type="entry name" value="Winged helix' DNA-binding domain"/>
    <property type="match status" value="1"/>
</dbReference>
<keyword evidence="2" id="KW-0238">DNA-binding</keyword>
<protein>
    <submittedName>
        <fullName evidence="6">GntR family transcriptional regulator, transcriptional repressor for pyruvate dehydrogenase complex</fullName>
    </submittedName>
    <submittedName>
        <fullName evidence="5">Transcriptional regulator, GntR family</fullName>
    </submittedName>
</protein>